<evidence type="ECO:0000313" key="2">
    <source>
        <dbReference type="Proteomes" id="UP000281553"/>
    </source>
</evidence>
<gene>
    <name evidence="1" type="ORF">DILT_LOCUS14530</name>
</gene>
<keyword evidence="2" id="KW-1185">Reference proteome</keyword>
<reference evidence="1 2" key="1">
    <citation type="submission" date="2018-11" db="EMBL/GenBank/DDBJ databases">
        <authorList>
            <consortium name="Pathogen Informatics"/>
        </authorList>
    </citation>
    <scope>NUCLEOTIDE SEQUENCE [LARGE SCALE GENOMIC DNA]</scope>
</reference>
<evidence type="ECO:0000313" key="1">
    <source>
        <dbReference type="EMBL" id="VDN24909.1"/>
    </source>
</evidence>
<feature type="non-terminal residue" evidence="1">
    <location>
        <position position="151"/>
    </location>
</feature>
<dbReference type="OrthoDB" id="10435301at2759"/>
<name>A0A3P7Q231_DIBLA</name>
<proteinExistence type="predicted"/>
<protein>
    <submittedName>
        <fullName evidence="1">Uncharacterized protein</fullName>
    </submittedName>
</protein>
<dbReference type="Proteomes" id="UP000281553">
    <property type="component" value="Unassembled WGS sequence"/>
</dbReference>
<organism evidence="1 2">
    <name type="scientific">Dibothriocephalus latus</name>
    <name type="common">Fish tapeworm</name>
    <name type="synonym">Diphyllobothrium latum</name>
    <dbReference type="NCBI Taxonomy" id="60516"/>
    <lineage>
        <taxon>Eukaryota</taxon>
        <taxon>Metazoa</taxon>
        <taxon>Spiralia</taxon>
        <taxon>Lophotrochozoa</taxon>
        <taxon>Platyhelminthes</taxon>
        <taxon>Cestoda</taxon>
        <taxon>Eucestoda</taxon>
        <taxon>Diphyllobothriidea</taxon>
        <taxon>Diphyllobothriidae</taxon>
        <taxon>Dibothriocephalus</taxon>
    </lineage>
</organism>
<dbReference type="AlphaFoldDB" id="A0A3P7Q231"/>
<dbReference type="EMBL" id="UYRU01074662">
    <property type="protein sequence ID" value="VDN24909.1"/>
    <property type="molecule type" value="Genomic_DNA"/>
</dbReference>
<accession>A0A3P7Q231</accession>
<sequence>MWFKSRKRVAVPQPVGRLEKSKYNKVKKSGTARILWSSLYCSFGRGDLKAASKDGSFYSRPSTKLVAVSKSPVKTRDLTAEANRVPSGCVNRVLPAIPQLQTKDCFPPNGVSPLPEVYFMRRAFKRQAPGGDLYPEFLDLMEPKNKLARLS</sequence>